<dbReference type="AlphaFoldDB" id="A0A841I156"/>
<comment type="similarity">
    <text evidence="4">Belongs to the bacterial secretin family.</text>
</comment>
<accession>A0A841I156</accession>
<organism evidence="10 11">
    <name type="scientific">Deinobacterium chartae</name>
    <dbReference type="NCBI Taxonomy" id="521158"/>
    <lineage>
        <taxon>Bacteria</taxon>
        <taxon>Thermotogati</taxon>
        <taxon>Deinococcota</taxon>
        <taxon>Deinococci</taxon>
        <taxon>Deinococcales</taxon>
        <taxon>Deinococcaceae</taxon>
        <taxon>Deinobacterium</taxon>
    </lineage>
</organism>
<feature type="domain" description="Type II/III secretion system secretin-like" evidence="8">
    <location>
        <begin position="352"/>
        <end position="511"/>
    </location>
</feature>
<evidence type="ECO:0000313" key="11">
    <source>
        <dbReference type="Proteomes" id="UP000569951"/>
    </source>
</evidence>
<evidence type="ECO:0000256" key="3">
    <source>
        <dbReference type="ARBA" id="ARBA00023136"/>
    </source>
</evidence>
<evidence type="ECO:0000256" key="4">
    <source>
        <dbReference type="RuleBase" id="RU004003"/>
    </source>
</evidence>
<dbReference type="PANTHER" id="PTHR30332:SF17">
    <property type="entry name" value="TYPE IV PILIATION SYSTEM PROTEIN DR_0774-RELATED"/>
    <property type="match status" value="1"/>
</dbReference>
<dbReference type="InterPro" id="IPR004845">
    <property type="entry name" value="T2SS_GspD_CS"/>
</dbReference>
<feature type="chain" id="PRO_5032709787" evidence="7">
    <location>
        <begin position="19"/>
        <end position="512"/>
    </location>
</feature>
<dbReference type="GO" id="GO:0009279">
    <property type="term" value="C:cell outer membrane"/>
    <property type="evidence" value="ECO:0007669"/>
    <property type="project" value="UniProtKB-SubCell"/>
</dbReference>
<evidence type="ECO:0000256" key="5">
    <source>
        <dbReference type="RuleBase" id="RU004004"/>
    </source>
</evidence>
<feature type="region of interest" description="Disordered" evidence="6">
    <location>
        <begin position="212"/>
        <end position="251"/>
    </location>
</feature>
<comment type="subcellular location">
    <subcellularLocation>
        <location evidence="5">Cell outer membrane</location>
    </subcellularLocation>
    <subcellularLocation>
        <location evidence="1">Membrane</location>
    </subcellularLocation>
</comment>
<keyword evidence="2 7" id="KW-0732">Signal</keyword>
<dbReference type="Pfam" id="PF00263">
    <property type="entry name" value="Secretin"/>
    <property type="match status" value="1"/>
</dbReference>
<dbReference type="GO" id="GO:0009306">
    <property type="term" value="P:protein secretion"/>
    <property type="evidence" value="ECO:0007669"/>
    <property type="project" value="InterPro"/>
</dbReference>
<evidence type="ECO:0000256" key="1">
    <source>
        <dbReference type="ARBA" id="ARBA00004370"/>
    </source>
</evidence>
<keyword evidence="11" id="KW-1185">Reference proteome</keyword>
<dbReference type="InterPro" id="IPR038591">
    <property type="entry name" value="NolW-like_sf"/>
</dbReference>
<evidence type="ECO:0000313" key="10">
    <source>
        <dbReference type="EMBL" id="MBB6097705.1"/>
    </source>
</evidence>
<dbReference type="InterPro" id="IPR005644">
    <property type="entry name" value="NolW-like"/>
</dbReference>
<feature type="signal peptide" evidence="7">
    <location>
        <begin position="1"/>
        <end position="18"/>
    </location>
</feature>
<evidence type="ECO:0000259" key="8">
    <source>
        <dbReference type="Pfam" id="PF00263"/>
    </source>
</evidence>
<evidence type="ECO:0000256" key="6">
    <source>
        <dbReference type="SAM" id="MobiDB-lite"/>
    </source>
</evidence>
<dbReference type="InterPro" id="IPR050810">
    <property type="entry name" value="Bact_Secretion_Sys_Channel"/>
</dbReference>
<dbReference type="RefSeq" id="WP_183985401.1">
    <property type="nucleotide sequence ID" value="NZ_JACHHG010000003.1"/>
</dbReference>
<protein>
    <submittedName>
        <fullName evidence="10">Type II secretory pathway component GspD/PulD (Secretin)</fullName>
    </submittedName>
</protein>
<feature type="compositionally biased region" description="Low complexity" evidence="6">
    <location>
        <begin position="221"/>
        <end position="241"/>
    </location>
</feature>
<evidence type="ECO:0000256" key="2">
    <source>
        <dbReference type="ARBA" id="ARBA00022729"/>
    </source>
</evidence>
<reference evidence="10 11" key="1">
    <citation type="submission" date="2020-08" db="EMBL/GenBank/DDBJ databases">
        <title>Genomic Encyclopedia of Type Strains, Phase IV (KMG-IV): sequencing the most valuable type-strain genomes for metagenomic binning, comparative biology and taxonomic classification.</title>
        <authorList>
            <person name="Goeker M."/>
        </authorList>
    </citation>
    <scope>NUCLEOTIDE SEQUENCE [LARGE SCALE GENOMIC DNA]</scope>
    <source>
        <strain evidence="10 11">DSM 21458</strain>
    </source>
</reference>
<dbReference type="PANTHER" id="PTHR30332">
    <property type="entry name" value="PROBABLE GENERAL SECRETION PATHWAY PROTEIN D"/>
    <property type="match status" value="1"/>
</dbReference>
<dbReference type="Proteomes" id="UP000569951">
    <property type="component" value="Unassembled WGS sequence"/>
</dbReference>
<gene>
    <name evidence="10" type="ORF">HNR42_001122</name>
</gene>
<evidence type="ECO:0000259" key="9">
    <source>
        <dbReference type="Pfam" id="PF03958"/>
    </source>
</evidence>
<dbReference type="InterPro" id="IPR001775">
    <property type="entry name" value="GspD/PilQ"/>
</dbReference>
<dbReference type="EMBL" id="JACHHG010000003">
    <property type="protein sequence ID" value="MBB6097705.1"/>
    <property type="molecule type" value="Genomic_DNA"/>
</dbReference>
<feature type="domain" description="NolW-like" evidence="9">
    <location>
        <begin position="188"/>
        <end position="293"/>
    </location>
</feature>
<keyword evidence="3" id="KW-0472">Membrane</keyword>
<dbReference type="PROSITE" id="PS00875">
    <property type="entry name" value="T2SP_D"/>
    <property type="match status" value="1"/>
</dbReference>
<keyword evidence="5" id="KW-0813">Transport</keyword>
<dbReference type="InterPro" id="IPR004846">
    <property type="entry name" value="T2SS/T3SS_dom"/>
</dbReference>
<dbReference type="Gene3D" id="3.30.1370.120">
    <property type="match status" value="1"/>
</dbReference>
<proteinExistence type="inferred from homology"/>
<sequence>MIKRVLLTLALSFGGALAAPELPQDARYNSTVSLEMGTSGNLPTILQALGRSVGLTVVTDSVPDKTINYDITGKPFRDIWSLLVRLNDLDFELLPNDIVIVGPPSVVQKVRGGTAANTVNTERRFYTVINPVENMVGFLRSELPGVTITPVSGTQVISVTATPAQHDEIISLLSRVDVANTQTAIVQRVFQLANAKAAEVKKVLEGTLQLELTTPQQNTDPAVTPTPAANTATPAASTAQAQGGGATGSASTPVPNLQIIADVRTNTLVVRGTPTQVNQIAELIPQLDQRVPQINVQVRIQEVSETAVRTLGVDWSAGIGNFVTKILGGQLTAIFDATQSTTGFNIGATLNALETQGFAKRVDDSTITLQSGQTLPAVLKSGGTLSINLVGAGDQKIEKEIDYGVTVNLLNPQVSSDGTISLRVETSVKDFLGDQTDPSFINLTNREAQTNLSFKSGQTVLLGGLLTTRDTVNSKGVPFLSSIPLIGNLFKNETINKEQTQLMLVITANVLE</sequence>
<dbReference type="Pfam" id="PF03958">
    <property type="entry name" value="Secretin_N"/>
    <property type="match status" value="1"/>
</dbReference>
<dbReference type="GO" id="GO:0015627">
    <property type="term" value="C:type II protein secretion system complex"/>
    <property type="evidence" value="ECO:0007669"/>
    <property type="project" value="TreeGrafter"/>
</dbReference>
<name>A0A841I156_9DEIO</name>
<evidence type="ECO:0000256" key="7">
    <source>
        <dbReference type="SAM" id="SignalP"/>
    </source>
</evidence>
<dbReference type="PRINTS" id="PR00811">
    <property type="entry name" value="BCTERIALGSPD"/>
</dbReference>
<dbReference type="PRINTS" id="PR01032">
    <property type="entry name" value="PHAGEIV"/>
</dbReference>
<comment type="caution">
    <text evidence="10">The sequence shown here is derived from an EMBL/GenBank/DDBJ whole genome shotgun (WGS) entry which is preliminary data.</text>
</comment>